<organism evidence="4 5">
    <name type="scientific">Mycena metata</name>
    <dbReference type="NCBI Taxonomy" id="1033252"/>
    <lineage>
        <taxon>Eukaryota</taxon>
        <taxon>Fungi</taxon>
        <taxon>Dikarya</taxon>
        <taxon>Basidiomycota</taxon>
        <taxon>Agaricomycotina</taxon>
        <taxon>Agaricomycetes</taxon>
        <taxon>Agaricomycetidae</taxon>
        <taxon>Agaricales</taxon>
        <taxon>Marasmiineae</taxon>
        <taxon>Mycenaceae</taxon>
        <taxon>Mycena</taxon>
    </lineage>
</organism>
<proteinExistence type="predicted"/>
<keyword evidence="2" id="KW-0732">Signal</keyword>
<protein>
    <submittedName>
        <fullName evidence="4">Uncharacterized protein</fullName>
    </submittedName>
</protein>
<evidence type="ECO:0000313" key="3">
    <source>
        <dbReference type="EMBL" id="KAJ7724417.1"/>
    </source>
</evidence>
<dbReference type="Proteomes" id="UP001215598">
    <property type="component" value="Unassembled WGS sequence"/>
</dbReference>
<accession>A0AAD7KHE7</accession>
<reference evidence="4" key="1">
    <citation type="submission" date="2023-03" db="EMBL/GenBank/DDBJ databases">
        <title>Massive genome expansion in bonnet fungi (Mycena s.s.) driven by repeated elements and novel gene families across ecological guilds.</title>
        <authorList>
            <consortium name="Lawrence Berkeley National Laboratory"/>
            <person name="Harder C.B."/>
            <person name="Miyauchi S."/>
            <person name="Viragh M."/>
            <person name="Kuo A."/>
            <person name="Thoen E."/>
            <person name="Andreopoulos B."/>
            <person name="Lu D."/>
            <person name="Skrede I."/>
            <person name="Drula E."/>
            <person name="Henrissat B."/>
            <person name="Morin E."/>
            <person name="Kohler A."/>
            <person name="Barry K."/>
            <person name="LaButti K."/>
            <person name="Morin E."/>
            <person name="Salamov A."/>
            <person name="Lipzen A."/>
            <person name="Mereny Z."/>
            <person name="Hegedus B."/>
            <person name="Baldrian P."/>
            <person name="Stursova M."/>
            <person name="Weitz H."/>
            <person name="Taylor A."/>
            <person name="Grigoriev I.V."/>
            <person name="Nagy L.G."/>
            <person name="Martin F."/>
            <person name="Kauserud H."/>
        </authorList>
    </citation>
    <scope>NUCLEOTIDE SEQUENCE</scope>
    <source>
        <strain evidence="4">CBHHK182m</strain>
    </source>
</reference>
<comment type="caution">
    <text evidence="4">The sequence shown here is derived from an EMBL/GenBank/DDBJ whole genome shotgun (WGS) entry which is preliminary data.</text>
</comment>
<gene>
    <name evidence="4" type="ORF">B0H16DRAFT_1493669</name>
    <name evidence="3" type="ORF">B0H16DRAFT_325476</name>
</gene>
<evidence type="ECO:0000256" key="1">
    <source>
        <dbReference type="SAM" id="Phobius"/>
    </source>
</evidence>
<dbReference type="EMBL" id="JARKIB010000203">
    <property type="protein sequence ID" value="KAJ7724417.1"/>
    <property type="molecule type" value="Genomic_DNA"/>
</dbReference>
<evidence type="ECO:0000256" key="2">
    <source>
        <dbReference type="SAM" id="SignalP"/>
    </source>
</evidence>
<evidence type="ECO:0000313" key="4">
    <source>
        <dbReference type="EMBL" id="KAJ7784757.1"/>
    </source>
</evidence>
<keyword evidence="5" id="KW-1185">Reference proteome</keyword>
<sequence length="215" mass="22630">MQRALVVLLYLGFVGATLQNFTVDDTSPDIIYGGNTFQCDSNSCPPEITEGGFNHSATVTTGSITFTFTGTAVYASLDLLGTCTFTVDDGEPQTLTVSVADTLAGVRGNISAVDLANGPHTLIIAPSPTNFTLIGFDHLIYTASLPGKKSHVGAIVGAVVGGIVLTVGALFLAVLARRRRLIMRRNQRKSAVLRRMTFAQADRKGGQAGVIDLPT</sequence>
<dbReference type="Gene3D" id="2.60.120.260">
    <property type="entry name" value="Galactose-binding domain-like"/>
    <property type="match status" value="1"/>
</dbReference>
<feature type="signal peptide" evidence="2">
    <location>
        <begin position="1"/>
        <end position="16"/>
    </location>
</feature>
<name>A0AAD7KHE7_9AGAR</name>
<dbReference type="EMBL" id="JARKIB010000002">
    <property type="protein sequence ID" value="KAJ7784757.1"/>
    <property type="molecule type" value="Genomic_DNA"/>
</dbReference>
<evidence type="ECO:0000313" key="5">
    <source>
        <dbReference type="Proteomes" id="UP001215598"/>
    </source>
</evidence>
<feature type="transmembrane region" description="Helical" evidence="1">
    <location>
        <begin position="152"/>
        <end position="176"/>
    </location>
</feature>
<feature type="chain" id="PRO_5042441942" evidence="2">
    <location>
        <begin position="17"/>
        <end position="215"/>
    </location>
</feature>
<keyword evidence="1" id="KW-0812">Transmembrane</keyword>
<keyword evidence="1" id="KW-0472">Membrane</keyword>
<dbReference type="AlphaFoldDB" id="A0AAD7KHE7"/>
<keyword evidence="1" id="KW-1133">Transmembrane helix</keyword>